<name>A0A1B6PPJ7_SORBI</name>
<keyword evidence="1" id="KW-0472">Membrane</keyword>
<accession>A0A1B6PPJ7</accession>
<reference evidence="2 3" key="1">
    <citation type="journal article" date="2009" name="Nature">
        <title>The Sorghum bicolor genome and the diversification of grasses.</title>
        <authorList>
            <person name="Paterson A.H."/>
            <person name="Bowers J.E."/>
            <person name="Bruggmann R."/>
            <person name="Dubchak I."/>
            <person name="Grimwood J."/>
            <person name="Gundlach H."/>
            <person name="Haberer G."/>
            <person name="Hellsten U."/>
            <person name="Mitros T."/>
            <person name="Poliakov A."/>
            <person name="Schmutz J."/>
            <person name="Spannagl M."/>
            <person name="Tang H."/>
            <person name="Wang X."/>
            <person name="Wicker T."/>
            <person name="Bharti A.K."/>
            <person name="Chapman J."/>
            <person name="Feltus F.A."/>
            <person name="Gowik U."/>
            <person name="Grigoriev I.V."/>
            <person name="Lyons E."/>
            <person name="Maher C.A."/>
            <person name="Martis M."/>
            <person name="Narechania A."/>
            <person name="Otillar R.P."/>
            <person name="Penning B.W."/>
            <person name="Salamov A.A."/>
            <person name="Wang Y."/>
            <person name="Zhang L."/>
            <person name="Carpita N.C."/>
            <person name="Freeling M."/>
            <person name="Gingle A.R."/>
            <person name="Hash C.T."/>
            <person name="Keller B."/>
            <person name="Klein P."/>
            <person name="Kresovich S."/>
            <person name="McCann M.C."/>
            <person name="Ming R."/>
            <person name="Peterson D.G."/>
            <person name="Mehboob-ur-Rahman"/>
            <person name="Ware D."/>
            <person name="Westhoff P."/>
            <person name="Mayer K.F."/>
            <person name="Messing J."/>
            <person name="Rokhsar D.S."/>
        </authorList>
    </citation>
    <scope>NUCLEOTIDE SEQUENCE [LARGE SCALE GENOMIC DNA]</scope>
    <source>
        <strain evidence="3">cv. BTx623</strain>
    </source>
</reference>
<protein>
    <submittedName>
        <fullName evidence="2">Uncharacterized protein</fullName>
    </submittedName>
</protein>
<keyword evidence="3" id="KW-1185">Reference proteome</keyword>
<evidence type="ECO:0000313" key="2">
    <source>
        <dbReference type="EMBL" id="KXG27594.1"/>
    </source>
</evidence>
<keyword evidence="1" id="KW-0812">Transmembrane</keyword>
<dbReference type="Proteomes" id="UP000000768">
    <property type="component" value="Chromosome 5"/>
</dbReference>
<keyword evidence="1" id="KW-1133">Transmembrane helix</keyword>
<dbReference type="InParanoid" id="A0A1B6PPJ7"/>
<dbReference type="AlphaFoldDB" id="A0A1B6PPJ7"/>
<evidence type="ECO:0000256" key="1">
    <source>
        <dbReference type="SAM" id="Phobius"/>
    </source>
</evidence>
<evidence type="ECO:0000313" key="3">
    <source>
        <dbReference type="Proteomes" id="UP000000768"/>
    </source>
</evidence>
<proteinExistence type="predicted"/>
<dbReference type="Gramene" id="KXG27594">
    <property type="protein sequence ID" value="KXG27594"/>
    <property type="gene ID" value="SORBI_3005G008900"/>
</dbReference>
<reference evidence="3" key="2">
    <citation type="journal article" date="2018" name="Plant J.">
        <title>The Sorghum bicolor reference genome: improved assembly, gene annotations, a transcriptome atlas, and signatures of genome organization.</title>
        <authorList>
            <person name="McCormick R.F."/>
            <person name="Truong S.K."/>
            <person name="Sreedasyam A."/>
            <person name="Jenkins J."/>
            <person name="Shu S."/>
            <person name="Sims D."/>
            <person name="Kennedy M."/>
            <person name="Amirebrahimi M."/>
            <person name="Weers B.D."/>
            <person name="McKinley B."/>
            <person name="Mattison A."/>
            <person name="Morishige D.T."/>
            <person name="Grimwood J."/>
            <person name="Schmutz J."/>
            <person name="Mullet J.E."/>
        </authorList>
    </citation>
    <scope>NUCLEOTIDE SEQUENCE [LARGE SCALE GENOMIC DNA]</scope>
    <source>
        <strain evidence="3">cv. BTx623</strain>
    </source>
</reference>
<organism evidence="2 3">
    <name type="scientific">Sorghum bicolor</name>
    <name type="common">Sorghum</name>
    <name type="synonym">Sorghum vulgare</name>
    <dbReference type="NCBI Taxonomy" id="4558"/>
    <lineage>
        <taxon>Eukaryota</taxon>
        <taxon>Viridiplantae</taxon>
        <taxon>Streptophyta</taxon>
        <taxon>Embryophyta</taxon>
        <taxon>Tracheophyta</taxon>
        <taxon>Spermatophyta</taxon>
        <taxon>Magnoliopsida</taxon>
        <taxon>Liliopsida</taxon>
        <taxon>Poales</taxon>
        <taxon>Poaceae</taxon>
        <taxon>PACMAD clade</taxon>
        <taxon>Panicoideae</taxon>
        <taxon>Andropogonodae</taxon>
        <taxon>Andropogoneae</taxon>
        <taxon>Sorghinae</taxon>
        <taxon>Sorghum</taxon>
    </lineage>
</organism>
<sequence>MAKKADGRSCDFFHWEGSYAILLIKDGIISDPPHVTQLLMIALNDYEQAIDSLTKSIRETKENLELKMVEVGAALELMKTELLAAMDQHKQSTATALELMKTELLATVDQHVESTADSLGLMKNELRLMKNEPQKLKITVKPGSVALCVLFALIGWFVVGHMNGADEAFSRLILAP</sequence>
<dbReference type="EMBL" id="CM000764">
    <property type="protein sequence ID" value="KXG27594.1"/>
    <property type="molecule type" value="Genomic_DNA"/>
</dbReference>
<gene>
    <name evidence="2" type="ORF">SORBI_3005G008900</name>
</gene>
<feature type="transmembrane region" description="Helical" evidence="1">
    <location>
        <begin position="138"/>
        <end position="159"/>
    </location>
</feature>